<evidence type="ECO:0000313" key="2">
    <source>
        <dbReference type="EMBL" id="WPK25703.1"/>
    </source>
</evidence>
<keyword evidence="3" id="KW-1185">Reference proteome</keyword>
<dbReference type="InterPro" id="IPR036882">
    <property type="entry name" value="Alba-like_dom_sf"/>
</dbReference>
<dbReference type="Proteomes" id="UP001338582">
    <property type="component" value="Chromosome 3"/>
</dbReference>
<proteinExistence type="predicted"/>
<dbReference type="KEGG" id="asau:88174092"/>
<dbReference type="AlphaFoldDB" id="A0AAX4HAV7"/>
<gene>
    <name evidence="2" type="ORF">PUMCH_003028</name>
</gene>
<protein>
    <recommendedName>
        <fullName evidence="1">DNA/RNA-binding protein Alba-like domain-containing protein</fullName>
    </recommendedName>
</protein>
<organism evidence="2 3">
    <name type="scientific">Australozyma saopauloensis</name>
    <dbReference type="NCBI Taxonomy" id="291208"/>
    <lineage>
        <taxon>Eukaryota</taxon>
        <taxon>Fungi</taxon>
        <taxon>Dikarya</taxon>
        <taxon>Ascomycota</taxon>
        <taxon>Saccharomycotina</taxon>
        <taxon>Pichiomycetes</taxon>
        <taxon>Metschnikowiaceae</taxon>
        <taxon>Australozyma</taxon>
    </lineage>
</organism>
<dbReference type="SUPFAM" id="SSF82704">
    <property type="entry name" value="AlbA-like"/>
    <property type="match status" value="1"/>
</dbReference>
<accession>A0AAX4HAV7</accession>
<evidence type="ECO:0000259" key="1">
    <source>
        <dbReference type="Pfam" id="PF01918"/>
    </source>
</evidence>
<reference evidence="2 3" key="1">
    <citation type="submission" date="2023-10" db="EMBL/GenBank/DDBJ databases">
        <title>Draft Genome Sequence of Candida saopaulonensis from a very Premature Infant with Sepsis.</title>
        <authorList>
            <person name="Ning Y."/>
            <person name="Dai R."/>
            <person name="Xiao M."/>
            <person name="Xu Y."/>
            <person name="Yan Q."/>
            <person name="Zhang L."/>
        </authorList>
    </citation>
    <scope>NUCLEOTIDE SEQUENCE [LARGE SCALE GENOMIC DNA]</scope>
    <source>
        <strain evidence="2 3">19XY460</strain>
    </source>
</reference>
<dbReference type="Pfam" id="PF01918">
    <property type="entry name" value="Alba"/>
    <property type="match status" value="1"/>
</dbReference>
<dbReference type="InterPro" id="IPR002775">
    <property type="entry name" value="DNA/RNA-bd_Alba-like"/>
</dbReference>
<name>A0AAX4HAV7_9ASCO</name>
<sequence>MDPRLEEIIKDETNSFRLETRQMYVDLMTESDYEQHIDECVFVIGSSPAKKYASTILAALKKHGVVLLAAKGGLTSKLVAIVEIVKHSDVDVQKQLNRISLTDLLVNPEFRPEASTKNVKAFIAQSQETPQEVGDSIIGVPAADGKPRSEKSILSDVVKLIHGPKIYDVPTMTIVLCTNDHLIRNDFFTEQR</sequence>
<dbReference type="EMBL" id="CP138896">
    <property type="protein sequence ID" value="WPK25703.1"/>
    <property type="molecule type" value="Genomic_DNA"/>
</dbReference>
<dbReference type="RefSeq" id="XP_062878085.1">
    <property type="nucleotide sequence ID" value="XM_063022015.1"/>
</dbReference>
<feature type="domain" description="DNA/RNA-binding protein Alba-like" evidence="1">
    <location>
        <begin position="43"/>
        <end position="101"/>
    </location>
</feature>
<dbReference type="GO" id="GO:0003676">
    <property type="term" value="F:nucleic acid binding"/>
    <property type="evidence" value="ECO:0007669"/>
    <property type="project" value="InterPro"/>
</dbReference>
<dbReference type="Gene3D" id="3.30.110.20">
    <property type="entry name" value="Alba-like domain"/>
    <property type="match status" value="1"/>
</dbReference>
<evidence type="ECO:0000313" key="3">
    <source>
        <dbReference type="Proteomes" id="UP001338582"/>
    </source>
</evidence>
<dbReference type="GeneID" id="88174092"/>